<sequence>MKKYILLLFLVSGSAFSQNINGLKKSALKDAKALSEASMEKDVNTIVKYTHPKIAKKYNEKQLREGIEEVYRTMSAQKIKIISSKVDKLADIRKEGKEYRCLVTNTIKMDFNGRKVTLKSSLFGFYNKKEDQWHFIESDKLLNDPETKDIFSDFKTEIDIPQDEHISEN</sequence>
<reference evidence="3" key="1">
    <citation type="journal article" date="2019" name="Int. J. Syst. Evol. Microbiol.">
        <title>The Global Catalogue of Microorganisms (GCM) 10K type strain sequencing project: providing services to taxonomists for standard genome sequencing and annotation.</title>
        <authorList>
            <consortium name="The Broad Institute Genomics Platform"/>
            <consortium name="The Broad Institute Genome Sequencing Center for Infectious Disease"/>
            <person name="Wu L."/>
            <person name="Ma J."/>
        </authorList>
    </citation>
    <scope>NUCLEOTIDE SEQUENCE [LARGE SCALE GENOMIC DNA]</scope>
    <source>
        <strain evidence="3">JCM 17106</strain>
    </source>
</reference>
<keyword evidence="1" id="KW-0732">Signal</keyword>
<dbReference type="EMBL" id="BAABCW010000002">
    <property type="protein sequence ID" value="GAA4109505.1"/>
    <property type="molecule type" value="Genomic_DNA"/>
</dbReference>
<evidence type="ECO:0000256" key="1">
    <source>
        <dbReference type="SAM" id="SignalP"/>
    </source>
</evidence>
<name>A0ABP7XBU4_9FLAO</name>
<comment type="caution">
    <text evidence="2">The sequence shown here is derived from an EMBL/GenBank/DDBJ whole genome shotgun (WGS) entry which is preliminary data.</text>
</comment>
<feature type="signal peptide" evidence="1">
    <location>
        <begin position="1"/>
        <end position="17"/>
    </location>
</feature>
<proteinExistence type="predicted"/>
<evidence type="ECO:0000313" key="2">
    <source>
        <dbReference type="EMBL" id="GAA4109505.1"/>
    </source>
</evidence>
<protein>
    <recommendedName>
        <fullName evidence="4">Nuclear transport factor 2 family protein</fullName>
    </recommendedName>
</protein>
<dbReference type="RefSeq" id="WP_344924660.1">
    <property type="nucleotide sequence ID" value="NZ_BAABCW010000002.1"/>
</dbReference>
<evidence type="ECO:0008006" key="4">
    <source>
        <dbReference type="Google" id="ProtNLM"/>
    </source>
</evidence>
<dbReference type="Proteomes" id="UP001500459">
    <property type="component" value="Unassembled WGS sequence"/>
</dbReference>
<feature type="chain" id="PRO_5046807148" description="Nuclear transport factor 2 family protein" evidence="1">
    <location>
        <begin position="18"/>
        <end position="169"/>
    </location>
</feature>
<keyword evidence="3" id="KW-1185">Reference proteome</keyword>
<gene>
    <name evidence="2" type="ORF">GCM10022393_06130</name>
</gene>
<evidence type="ECO:0000313" key="3">
    <source>
        <dbReference type="Proteomes" id="UP001500459"/>
    </source>
</evidence>
<accession>A0ABP7XBU4</accession>
<organism evidence="2 3">
    <name type="scientific">Aquimarina addita</name>
    <dbReference type="NCBI Taxonomy" id="870485"/>
    <lineage>
        <taxon>Bacteria</taxon>
        <taxon>Pseudomonadati</taxon>
        <taxon>Bacteroidota</taxon>
        <taxon>Flavobacteriia</taxon>
        <taxon>Flavobacteriales</taxon>
        <taxon>Flavobacteriaceae</taxon>
        <taxon>Aquimarina</taxon>
    </lineage>
</organism>